<comment type="catalytic activity">
    <reaction evidence="2 3">
        <text>[protein]-L-glutamate 5-O-methyl ester + H2O = L-glutamyl-[protein] + methanol + H(+)</text>
        <dbReference type="Rhea" id="RHEA:23236"/>
        <dbReference type="Rhea" id="RHEA-COMP:10208"/>
        <dbReference type="Rhea" id="RHEA-COMP:10311"/>
        <dbReference type="ChEBI" id="CHEBI:15377"/>
        <dbReference type="ChEBI" id="CHEBI:15378"/>
        <dbReference type="ChEBI" id="CHEBI:17790"/>
        <dbReference type="ChEBI" id="CHEBI:29973"/>
        <dbReference type="ChEBI" id="CHEBI:82795"/>
        <dbReference type="EC" id="3.1.1.61"/>
    </reaction>
</comment>
<evidence type="ECO:0000256" key="4">
    <source>
        <dbReference type="PROSITE-ProRule" id="PRU00050"/>
    </source>
</evidence>
<feature type="domain" description="Response regulatory" evidence="6">
    <location>
        <begin position="5"/>
        <end position="122"/>
    </location>
</feature>
<dbReference type="AlphaFoldDB" id="A0A1G9XYB0"/>
<dbReference type="Pfam" id="PF01339">
    <property type="entry name" value="CheB_methylest"/>
    <property type="match status" value="1"/>
</dbReference>
<feature type="active site" evidence="3 4">
    <location>
        <position position="288"/>
    </location>
</feature>
<dbReference type="GO" id="GO:0005737">
    <property type="term" value="C:cytoplasm"/>
    <property type="evidence" value="ECO:0007669"/>
    <property type="project" value="UniProtKB-SubCell"/>
</dbReference>
<comment type="similarity">
    <text evidence="3">Belongs to the CheB family.</text>
</comment>
<dbReference type="InterPro" id="IPR008248">
    <property type="entry name" value="CheB-like"/>
</dbReference>
<evidence type="ECO:0000256" key="5">
    <source>
        <dbReference type="PROSITE-ProRule" id="PRU00169"/>
    </source>
</evidence>
<dbReference type="SMART" id="SM00448">
    <property type="entry name" value="REC"/>
    <property type="match status" value="1"/>
</dbReference>
<dbReference type="EC" id="3.1.1.61" evidence="3"/>
<dbReference type="HAMAP" id="MF_00099">
    <property type="entry name" value="CheB_chemtxs"/>
    <property type="match status" value="1"/>
</dbReference>
<feature type="domain" description="CheB-type methylesterase" evidence="7">
    <location>
        <begin position="159"/>
        <end position="346"/>
    </location>
</feature>
<evidence type="ECO:0000259" key="7">
    <source>
        <dbReference type="PROSITE" id="PS50122"/>
    </source>
</evidence>
<comment type="catalytic activity">
    <reaction evidence="3">
        <text>L-glutaminyl-[protein] + H2O = L-glutamyl-[protein] + NH4(+)</text>
        <dbReference type="Rhea" id="RHEA:16441"/>
        <dbReference type="Rhea" id="RHEA-COMP:10207"/>
        <dbReference type="Rhea" id="RHEA-COMP:10208"/>
        <dbReference type="ChEBI" id="CHEBI:15377"/>
        <dbReference type="ChEBI" id="CHEBI:28938"/>
        <dbReference type="ChEBI" id="CHEBI:29973"/>
        <dbReference type="ChEBI" id="CHEBI:30011"/>
        <dbReference type="EC" id="3.5.1.44"/>
    </reaction>
</comment>
<keyword evidence="3" id="KW-0963">Cytoplasm</keyword>
<feature type="active site" evidence="3 4">
    <location>
        <position position="192"/>
    </location>
</feature>
<feature type="modified residue" description="4-aspartylphosphate" evidence="3 5">
    <location>
        <position position="56"/>
    </location>
</feature>
<feature type="active site" evidence="3 4">
    <location>
        <position position="165"/>
    </location>
</feature>
<dbReference type="GO" id="GO:0008984">
    <property type="term" value="F:protein-glutamate methylesterase activity"/>
    <property type="evidence" value="ECO:0007669"/>
    <property type="project" value="UniProtKB-UniRule"/>
</dbReference>
<dbReference type="Gene3D" id="3.40.50.180">
    <property type="entry name" value="Methylesterase CheB, C-terminal domain"/>
    <property type="match status" value="1"/>
</dbReference>
<evidence type="ECO:0000313" key="8">
    <source>
        <dbReference type="EMBL" id="SDN01476.1"/>
    </source>
</evidence>
<keyword evidence="3 4" id="KW-0145">Chemotaxis</keyword>
<sequence>MNNIRVLVVDDSAFMRKMISDMINEADGLEVVDTARNGEVAIKKIKQFNPDVVTLDVEMPVMDGLTALKQIMRDIPVPVIMLSSLTVEGANSTIQSIEFGAVDFLSKPSGPISLDIENVQQELVQKIKAASQANIYKYQLDEKVELKQTTPNFKYQQFIVSIGVSTGGPKALQTLLQDIPKNFPAPILIVQHMPPRFTKSLADRLNRISNITVKEATSGELLKEGFAYVAPGGYHLRVENKNSSLVTVLDQTKTISSHCPSVNELFQSLANISGFNHIGLVLTGMGNDGTIGAKELKEKTDSNYLMAESEKTAVIYGMPRSIVEKVGADSILPIDQMAIALTRLVK</sequence>
<dbReference type="InterPro" id="IPR001789">
    <property type="entry name" value="Sig_transdc_resp-reg_receiver"/>
</dbReference>
<dbReference type="NCBIfam" id="NF001965">
    <property type="entry name" value="PRK00742.1"/>
    <property type="match status" value="1"/>
</dbReference>
<keyword evidence="9" id="KW-1185">Reference proteome</keyword>
<dbReference type="EC" id="3.5.1.44" evidence="3"/>
<proteinExistence type="inferred from homology"/>
<gene>
    <name evidence="3" type="primary">cheB</name>
    <name evidence="8" type="ORF">SAMN05216498_1151</name>
</gene>
<dbReference type="Pfam" id="PF00072">
    <property type="entry name" value="Response_reg"/>
    <property type="match status" value="1"/>
</dbReference>
<comment type="PTM">
    <text evidence="3">Phosphorylated by CheA. Phosphorylation of the N-terminal regulatory domain activates the methylesterase activity.</text>
</comment>
<evidence type="ECO:0000313" key="9">
    <source>
        <dbReference type="Proteomes" id="UP000199334"/>
    </source>
</evidence>
<protein>
    <recommendedName>
        <fullName evidence="3">Protein-glutamate methylesterase/protein-glutamine glutaminase</fullName>
        <ecNumber evidence="3">3.1.1.61</ecNumber>
        <ecNumber evidence="3">3.5.1.44</ecNumber>
    </recommendedName>
</protein>
<comment type="domain">
    <text evidence="3">Contains a C-terminal catalytic domain, and an N-terminal region which modulates catalytic activity.</text>
</comment>
<dbReference type="InterPro" id="IPR011006">
    <property type="entry name" value="CheY-like_superfamily"/>
</dbReference>
<dbReference type="Proteomes" id="UP000199334">
    <property type="component" value="Unassembled WGS sequence"/>
</dbReference>
<reference evidence="8 9" key="1">
    <citation type="submission" date="2016-10" db="EMBL/GenBank/DDBJ databases">
        <authorList>
            <person name="de Groot N.N."/>
        </authorList>
    </citation>
    <scope>NUCLEOTIDE SEQUENCE [LARGE SCALE GENOMIC DNA]</scope>
    <source>
        <strain evidence="8 9">CGMCC 1.3442</strain>
    </source>
</reference>
<keyword evidence="1 3" id="KW-0378">Hydrolase</keyword>
<dbReference type="STRING" id="237069.SAMN05216498_1151"/>
<evidence type="ECO:0000256" key="1">
    <source>
        <dbReference type="ARBA" id="ARBA00022801"/>
    </source>
</evidence>
<dbReference type="PANTHER" id="PTHR42872">
    <property type="entry name" value="PROTEIN-GLUTAMATE METHYLESTERASE/PROTEIN-GLUTAMINE GLUTAMINASE"/>
    <property type="match status" value="1"/>
</dbReference>
<dbReference type="OrthoDB" id="9793421at2"/>
<name>A0A1G9XYB0_9BACI</name>
<comment type="subcellular location">
    <subcellularLocation>
        <location evidence="3">Cytoplasm</location>
    </subcellularLocation>
</comment>
<dbReference type="CDD" id="cd17541">
    <property type="entry name" value="REC_CheB-like"/>
    <property type="match status" value="1"/>
</dbReference>
<dbReference type="GO" id="GO:0050568">
    <property type="term" value="F:protein-glutamine glutaminase activity"/>
    <property type="evidence" value="ECO:0007669"/>
    <property type="project" value="UniProtKB-UniRule"/>
</dbReference>
<dbReference type="RefSeq" id="WP_093855652.1">
    <property type="nucleotide sequence ID" value="NZ_BJVZ01000001.1"/>
</dbReference>
<dbReference type="PIRSF" id="PIRSF000876">
    <property type="entry name" value="RR_chemtxs_CheB"/>
    <property type="match status" value="1"/>
</dbReference>
<dbReference type="GO" id="GO:0006935">
    <property type="term" value="P:chemotaxis"/>
    <property type="evidence" value="ECO:0007669"/>
    <property type="project" value="UniProtKB-UniRule"/>
</dbReference>
<dbReference type="GO" id="GO:0000156">
    <property type="term" value="F:phosphorelay response regulator activity"/>
    <property type="evidence" value="ECO:0007669"/>
    <property type="project" value="InterPro"/>
</dbReference>
<dbReference type="Gene3D" id="3.40.50.2300">
    <property type="match status" value="1"/>
</dbReference>
<dbReference type="PROSITE" id="PS50122">
    <property type="entry name" value="CHEB"/>
    <property type="match status" value="1"/>
</dbReference>
<evidence type="ECO:0000259" key="6">
    <source>
        <dbReference type="PROSITE" id="PS50110"/>
    </source>
</evidence>
<dbReference type="PANTHER" id="PTHR42872:SF3">
    <property type="entry name" value="PROTEIN-GLUTAMATE METHYLESTERASE_PROTEIN-GLUTAMINE GLUTAMINASE 1"/>
    <property type="match status" value="1"/>
</dbReference>
<evidence type="ECO:0000256" key="2">
    <source>
        <dbReference type="ARBA" id="ARBA00048267"/>
    </source>
</evidence>
<dbReference type="EMBL" id="FNIG01000002">
    <property type="protein sequence ID" value="SDN01476.1"/>
    <property type="molecule type" value="Genomic_DNA"/>
</dbReference>
<comment type="function">
    <text evidence="3">Involved in chemotaxis. Part of a chemotaxis signal transduction system that modulates chemotaxis in response to various stimuli. Catalyzes the demethylation of specific methylglutamate residues introduced into the chemoreceptors (methyl-accepting chemotaxis proteins or MCP) by CheR. Also mediates the irreversible deamidation of specific glutamine residues to glutamic acid.</text>
</comment>
<dbReference type="SUPFAM" id="SSF52738">
    <property type="entry name" value="Methylesterase CheB, C-terminal domain"/>
    <property type="match status" value="1"/>
</dbReference>
<dbReference type="SUPFAM" id="SSF52172">
    <property type="entry name" value="CheY-like"/>
    <property type="match status" value="1"/>
</dbReference>
<dbReference type="CDD" id="cd16432">
    <property type="entry name" value="CheB_Rec"/>
    <property type="match status" value="1"/>
</dbReference>
<accession>A0A1G9XYB0</accession>
<dbReference type="InterPro" id="IPR000673">
    <property type="entry name" value="Sig_transdc_resp-reg_Me-estase"/>
</dbReference>
<dbReference type="InterPro" id="IPR035909">
    <property type="entry name" value="CheB_C"/>
</dbReference>
<organism evidence="8 9">
    <name type="scientific">Tenuibacillus multivorans</name>
    <dbReference type="NCBI Taxonomy" id="237069"/>
    <lineage>
        <taxon>Bacteria</taxon>
        <taxon>Bacillati</taxon>
        <taxon>Bacillota</taxon>
        <taxon>Bacilli</taxon>
        <taxon>Bacillales</taxon>
        <taxon>Bacillaceae</taxon>
        <taxon>Tenuibacillus</taxon>
    </lineage>
</organism>
<evidence type="ECO:0000256" key="3">
    <source>
        <dbReference type="HAMAP-Rule" id="MF_00099"/>
    </source>
</evidence>
<keyword evidence="3 5" id="KW-0597">Phosphoprotein</keyword>
<dbReference type="PROSITE" id="PS50110">
    <property type="entry name" value="RESPONSE_REGULATORY"/>
    <property type="match status" value="1"/>
</dbReference>